<keyword evidence="2" id="KW-1185">Reference proteome</keyword>
<gene>
    <name evidence="1" type="ORF">N7468_002386</name>
</gene>
<dbReference type="Proteomes" id="UP001150941">
    <property type="component" value="Unassembled WGS sequence"/>
</dbReference>
<organism evidence="1 2">
    <name type="scientific">Penicillium chermesinum</name>
    <dbReference type="NCBI Taxonomy" id="63820"/>
    <lineage>
        <taxon>Eukaryota</taxon>
        <taxon>Fungi</taxon>
        <taxon>Dikarya</taxon>
        <taxon>Ascomycota</taxon>
        <taxon>Pezizomycotina</taxon>
        <taxon>Eurotiomycetes</taxon>
        <taxon>Eurotiomycetidae</taxon>
        <taxon>Eurotiales</taxon>
        <taxon>Aspergillaceae</taxon>
        <taxon>Penicillium</taxon>
    </lineage>
</organism>
<protein>
    <submittedName>
        <fullName evidence="1">Uncharacterized protein</fullName>
    </submittedName>
</protein>
<dbReference type="AlphaFoldDB" id="A0A9W9TYD5"/>
<reference evidence="1" key="1">
    <citation type="submission" date="2022-11" db="EMBL/GenBank/DDBJ databases">
        <authorList>
            <person name="Petersen C."/>
        </authorList>
    </citation>
    <scope>NUCLEOTIDE SEQUENCE</scope>
    <source>
        <strain evidence="1">IBT 19713</strain>
    </source>
</reference>
<proteinExistence type="predicted"/>
<evidence type="ECO:0000313" key="2">
    <source>
        <dbReference type="Proteomes" id="UP001150941"/>
    </source>
</evidence>
<dbReference type="RefSeq" id="XP_058334824.1">
    <property type="nucleotide sequence ID" value="XM_058471683.1"/>
</dbReference>
<reference evidence="1" key="2">
    <citation type="journal article" date="2023" name="IMA Fungus">
        <title>Comparative genomic study of the Penicillium genus elucidates a diverse pangenome and 15 lateral gene transfer events.</title>
        <authorList>
            <person name="Petersen C."/>
            <person name="Sorensen T."/>
            <person name="Nielsen M.R."/>
            <person name="Sondergaard T.E."/>
            <person name="Sorensen J.L."/>
            <person name="Fitzpatrick D.A."/>
            <person name="Frisvad J.C."/>
            <person name="Nielsen K.L."/>
        </authorList>
    </citation>
    <scope>NUCLEOTIDE SEQUENCE</scope>
    <source>
        <strain evidence="1">IBT 19713</strain>
    </source>
</reference>
<comment type="caution">
    <text evidence="1">The sequence shown here is derived from an EMBL/GenBank/DDBJ whole genome shotgun (WGS) entry which is preliminary data.</text>
</comment>
<sequence>MAVSPNCPPSLIEETPPAIPEAVQSRVSMIINQELESPCKQSLATRHTWSIHPSSTYSMKLESARMWLALTQVAPAALIRTTVN</sequence>
<dbReference type="EMBL" id="JAPQKS010000002">
    <property type="protein sequence ID" value="KAJ5247403.1"/>
    <property type="molecule type" value="Genomic_DNA"/>
</dbReference>
<name>A0A9W9TYD5_9EURO</name>
<dbReference type="GeneID" id="83198986"/>
<evidence type="ECO:0000313" key="1">
    <source>
        <dbReference type="EMBL" id="KAJ5247403.1"/>
    </source>
</evidence>
<accession>A0A9W9TYD5</accession>